<feature type="coiled-coil region" evidence="12">
    <location>
        <begin position="298"/>
        <end position="436"/>
    </location>
</feature>
<dbReference type="CDD" id="cd23767">
    <property type="entry name" value="IQCD"/>
    <property type="match status" value="1"/>
</dbReference>
<evidence type="ECO:0000313" key="15">
    <source>
        <dbReference type="Proteomes" id="UP000683360"/>
    </source>
</evidence>
<evidence type="ECO:0000256" key="10">
    <source>
        <dbReference type="ARBA" id="ARBA00032180"/>
    </source>
</evidence>
<sequence>MATTAMRTQTLTGSIATEPILNMKLTVPVPPQKGGPGKIRNRLRLDPARALEPARKKIATVEAQRVMSVFEDTIQRIEISSMIPYILENLDRFRISFGVELCSLLENHSIIIGSYNEIKEQLDRQMQRNRIRSASSVRSDASQEQQNDMNETQPTAEDDEDEDSVYGGQSPPQSPVNKPPSRGSSASSRRSNPSVASFDSQTERTMRNLSLVAQQLSSSCKNILRQFQINGSAFNSVKTHFHARPKESTQLLSYMNDLRDILLNKLLTTPKKRKSEWLTSRKFQKERETMLLLLLRWKRNLTLQLQIRKRRIKNEQDKQESADKKNHEGKVQRLQNEIVQLKTQLQNLVLEHREKEQDLRRMKFKVESQVEGLIQKYDGEMNERQEEYEEIEAAYNAQKKQLDEVEERFKTMSAEYDQIQEERRLAREKREAAEREMALMVKAATTVQAFWRSFKVRKALKARKKKGGGKKGKK</sequence>
<comment type="caution">
    <text evidence="14">The sequence shown here is derived from an EMBL/GenBank/DDBJ whole genome shotgun (WGS) entry which is preliminary data.</text>
</comment>
<keyword evidence="7" id="KW-0969">Cilium</keyword>
<dbReference type="AlphaFoldDB" id="A0A8S3UA95"/>
<feature type="compositionally biased region" description="Low complexity" evidence="13">
    <location>
        <begin position="179"/>
        <end position="197"/>
    </location>
</feature>
<keyword evidence="5" id="KW-0963">Cytoplasm</keyword>
<comment type="similarity">
    <text evidence="3">Belongs to the DRC10 family.</text>
</comment>
<evidence type="ECO:0000313" key="14">
    <source>
        <dbReference type="EMBL" id="CAG2237785.1"/>
    </source>
</evidence>
<name>A0A8S3UA95_MYTED</name>
<dbReference type="PANTHER" id="PTHR31598:SF1">
    <property type="entry name" value="DYNEIN REGULATORY COMPLEX PROTEIN 10"/>
    <property type="match status" value="1"/>
</dbReference>
<dbReference type="PANTHER" id="PTHR31598">
    <property type="entry name" value="IQ DOMAIN-CONTAINING PROTEIN D"/>
    <property type="match status" value="1"/>
</dbReference>
<evidence type="ECO:0000256" key="4">
    <source>
        <dbReference type="ARBA" id="ARBA00021752"/>
    </source>
</evidence>
<comment type="function">
    <text evidence="1">Component of the nexin-dynein regulatory complex (N-DRC), a key regulator of ciliary/flagellar motility which maintains the alignment and integrity of the distal axoneme and regulates microtubule sliding in motile axonemes.</text>
</comment>
<dbReference type="EMBL" id="CAJPWZ010002406">
    <property type="protein sequence ID" value="CAG2237785.1"/>
    <property type="molecule type" value="Genomic_DNA"/>
</dbReference>
<accession>A0A8S3UA95</accession>
<keyword evidence="9" id="KW-0966">Cell projection</keyword>
<reference evidence="14" key="1">
    <citation type="submission" date="2021-03" db="EMBL/GenBank/DDBJ databases">
        <authorList>
            <person name="Bekaert M."/>
        </authorList>
    </citation>
    <scope>NUCLEOTIDE SEQUENCE</scope>
</reference>
<evidence type="ECO:0000256" key="2">
    <source>
        <dbReference type="ARBA" id="ARBA00004611"/>
    </source>
</evidence>
<evidence type="ECO:0000256" key="13">
    <source>
        <dbReference type="SAM" id="MobiDB-lite"/>
    </source>
</evidence>
<evidence type="ECO:0000256" key="1">
    <source>
        <dbReference type="ARBA" id="ARBA00003029"/>
    </source>
</evidence>
<keyword evidence="12" id="KW-0175">Coiled coil</keyword>
<evidence type="ECO:0000256" key="11">
    <source>
        <dbReference type="ARBA" id="ARBA00046836"/>
    </source>
</evidence>
<evidence type="ECO:0000256" key="8">
    <source>
        <dbReference type="ARBA" id="ARBA00023212"/>
    </source>
</evidence>
<comment type="subcellular location">
    <subcellularLocation>
        <location evidence="2">Cytoplasm</location>
        <location evidence="2">Cytoskeleton</location>
        <location evidence="2">Flagellum axoneme</location>
    </subcellularLocation>
</comment>
<proteinExistence type="inferred from homology"/>
<keyword evidence="8" id="KW-0206">Cytoskeleton</keyword>
<gene>
    <name evidence="14" type="ORF">MEDL_50235</name>
</gene>
<comment type="subunit">
    <text evidence="11">Component of the nexin-dynein regulatory complex (N-DRC). Interacts with CFAP52.</text>
</comment>
<evidence type="ECO:0000256" key="12">
    <source>
        <dbReference type="SAM" id="Coils"/>
    </source>
</evidence>
<dbReference type="Proteomes" id="UP000683360">
    <property type="component" value="Unassembled WGS sequence"/>
</dbReference>
<evidence type="ECO:0000256" key="6">
    <source>
        <dbReference type="ARBA" id="ARBA00022846"/>
    </source>
</evidence>
<feature type="region of interest" description="Disordered" evidence="13">
    <location>
        <begin position="126"/>
        <end position="202"/>
    </location>
</feature>
<dbReference type="Pfam" id="PF00612">
    <property type="entry name" value="IQ"/>
    <property type="match status" value="1"/>
</dbReference>
<evidence type="ECO:0000256" key="3">
    <source>
        <dbReference type="ARBA" id="ARBA00009071"/>
    </source>
</evidence>
<protein>
    <recommendedName>
        <fullName evidence="4">Dynein regulatory complex protein 10</fullName>
    </recommendedName>
    <alternativeName>
        <fullName evidence="10">IQ domain-containing protein D</fullName>
    </alternativeName>
</protein>
<evidence type="ECO:0000256" key="5">
    <source>
        <dbReference type="ARBA" id="ARBA00022490"/>
    </source>
</evidence>
<organism evidence="14 15">
    <name type="scientific">Mytilus edulis</name>
    <name type="common">Blue mussel</name>
    <dbReference type="NCBI Taxonomy" id="6550"/>
    <lineage>
        <taxon>Eukaryota</taxon>
        <taxon>Metazoa</taxon>
        <taxon>Spiralia</taxon>
        <taxon>Lophotrochozoa</taxon>
        <taxon>Mollusca</taxon>
        <taxon>Bivalvia</taxon>
        <taxon>Autobranchia</taxon>
        <taxon>Pteriomorphia</taxon>
        <taxon>Mytilida</taxon>
        <taxon>Mytiloidea</taxon>
        <taxon>Mytilidae</taxon>
        <taxon>Mytilinae</taxon>
        <taxon>Mytilus</taxon>
    </lineage>
</organism>
<dbReference type="OrthoDB" id="536093at2759"/>
<keyword evidence="15" id="KW-1185">Reference proteome</keyword>
<feature type="compositionally biased region" description="Polar residues" evidence="13">
    <location>
        <begin position="132"/>
        <end position="155"/>
    </location>
</feature>
<keyword evidence="6" id="KW-0282">Flagellum</keyword>
<dbReference type="InterPro" id="IPR000048">
    <property type="entry name" value="IQ_motif_EF-hand-BS"/>
</dbReference>
<dbReference type="PROSITE" id="PS50096">
    <property type="entry name" value="IQ"/>
    <property type="match status" value="1"/>
</dbReference>
<dbReference type="InterPro" id="IPR042815">
    <property type="entry name" value="DRC10"/>
</dbReference>
<evidence type="ECO:0000256" key="7">
    <source>
        <dbReference type="ARBA" id="ARBA00023069"/>
    </source>
</evidence>
<evidence type="ECO:0000256" key="9">
    <source>
        <dbReference type="ARBA" id="ARBA00023273"/>
    </source>
</evidence>